<dbReference type="PANTHER" id="PTHR11562:SF17">
    <property type="entry name" value="RE54080P-RELATED"/>
    <property type="match status" value="1"/>
</dbReference>
<name>A0A0X8F8I3_9LACT</name>
<evidence type="ECO:0000256" key="2">
    <source>
        <dbReference type="ARBA" id="ARBA00008873"/>
    </source>
</evidence>
<dbReference type="PANTHER" id="PTHR11562">
    <property type="entry name" value="CATION EFFLUX PROTEIN/ ZINC TRANSPORTER"/>
    <property type="match status" value="1"/>
</dbReference>
<proteinExistence type="inferred from homology"/>
<feature type="transmembrane region" description="Helical" evidence="8">
    <location>
        <begin position="89"/>
        <end position="107"/>
    </location>
</feature>
<dbReference type="InterPro" id="IPR036837">
    <property type="entry name" value="Cation_efflux_CTD_sf"/>
</dbReference>
<keyword evidence="3" id="KW-0813">Transport</keyword>
<dbReference type="AlphaFoldDB" id="A0A0X8F8I3"/>
<gene>
    <name evidence="11" type="ORF">CYJ27_06605</name>
</gene>
<feature type="transmembrane region" description="Helical" evidence="8">
    <location>
        <begin position="221"/>
        <end position="240"/>
    </location>
</feature>
<dbReference type="GO" id="GO:0005385">
    <property type="term" value="F:zinc ion transmembrane transporter activity"/>
    <property type="evidence" value="ECO:0007669"/>
    <property type="project" value="TreeGrafter"/>
</dbReference>
<dbReference type="InterPro" id="IPR027470">
    <property type="entry name" value="Cation_efflux_CTD"/>
</dbReference>
<comment type="subcellular location">
    <subcellularLocation>
        <location evidence="1">Membrane</location>
        <topology evidence="1">Multi-pass membrane protein</topology>
    </subcellularLocation>
</comment>
<feature type="domain" description="Cation efflux protein cytoplasmic" evidence="10">
    <location>
        <begin position="280"/>
        <end position="352"/>
    </location>
</feature>
<comment type="caution">
    <text evidence="11">The sequence shown here is derived from an EMBL/GenBank/DDBJ whole genome shotgun (WGS) entry which is preliminary data.</text>
</comment>
<evidence type="ECO:0000256" key="4">
    <source>
        <dbReference type="ARBA" id="ARBA00022692"/>
    </source>
</evidence>
<keyword evidence="7 8" id="KW-0472">Membrane</keyword>
<dbReference type="Proteomes" id="UP000234775">
    <property type="component" value="Unassembled WGS sequence"/>
</dbReference>
<evidence type="ECO:0000256" key="1">
    <source>
        <dbReference type="ARBA" id="ARBA00004141"/>
    </source>
</evidence>
<dbReference type="Pfam" id="PF01545">
    <property type="entry name" value="Cation_efflux"/>
    <property type="match status" value="1"/>
</dbReference>
<comment type="similarity">
    <text evidence="2">Belongs to the cation diffusion facilitator (CDF) transporter (TC 2.A.4) family. SLC30A subfamily.</text>
</comment>
<dbReference type="KEGG" id="acg:AWM71_04150"/>
<dbReference type="SUPFAM" id="SSF161111">
    <property type="entry name" value="Cation efflux protein transmembrane domain-like"/>
    <property type="match status" value="1"/>
</dbReference>
<reference evidence="11 12" key="1">
    <citation type="submission" date="2017-12" db="EMBL/GenBank/DDBJ databases">
        <title>Phylogenetic diversity of female urinary microbiome.</title>
        <authorList>
            <person name="Thomas-White K."/>
            <person name="Wolfe A.J."/>
        </authorList>
    </citation>
    <scope>NUCLEOTIDE SEQUENCE [LARGE SCALE GENOMIC DNA]</scope>
    <source>
        <strain evidence="11 12">UMB0844</strain>
    </source>
</reference>
<evidence type="ECO:0000256" key="3">
    <source>
        <dbReference type="ARBA" id="ARBA00022448"/>
    </source>
</evidence>
<evidence type="ECO:0000256" key="5">
    <source>
        <dbReference type="ARBA" id="ARBA00022989"/>
    </source>
</evidence>
<feature type="domain" description="Cation efflux protein transmembrane" evidence="9">
    <location>
        <begin position="89"/>
        <end position="271"/>
    </location>
</feature>
<evidence type="ECO:0000259" key="10">
    <source>
        <dbReference type="Pfam" id="PF16916"/>
    </source>
</evidence>
<dbReference type="InterPro" id="IPR050681">
    <property type="entry name" value="CDF/SLC30A"/>
</dbReference>
<dbReference type="InterPro" id="IPR058533">
    <property type="entry name" value="Cation_efflux_TM"/>
</dbReference>
<keyword evidence="4 8" id="KW-0812">Transmembrane</keyword>
<dbReference type="EMBL" id="PKGZ01000005">
    <property type="protein sequence ID" value="PKY91103.1"/>
    <property type="molecule type" value="Genomic_DNA"/>
</dbReference>
<keyword evidence="5 8" id="KW-1133">Transmembrane helix</keyword>
<dbReference type="GO" id="GO:0005886">
    <property type="term" value="C:plasma membrane"/>
    <property type="evidence" value="ECO:0007669"/>
    <property type="project" value="TreeGrafter"/>
</dbReference>
<dbReference type="SUPFAM" id="SSF160240">
    <property type="entry name" value="Cation efflux protein cytoplasmic domain-like"/>
    <property type="match status" value="1"/>
</dbReference>
<feature type="transmembrane region" description="Helical" evidence="8">
    <location>
        <begin position="154"/>
        <end position="177"/>
    </location>
</feature>
<protein>
    <submittedName>
        <fullName evidence="11">Cation transporter</fullName>
    </submittedName>
</protein>
<dbReference type="InterPro" id="IPR002524">
    <property type="entry name" value="Cation_efflux"/>
</dbReference>
<accession>A0A0X8F8I3</accession>
<evidence type="ECO:0000313" key="11">
    <source>
        <dbReference type="EMBL" id="PKY91103.1"/>
    </source>
</evidence>
<evidence type="ECO:0000256" key="8">
    <source>
        <dbReference type="SAM" id="Phobius"/>
    </source>
</evidence>
<dbReference type="Gene3D" id="1.20.1510.10">
    <property type="entry name" value="Cation efflux protein transmembrane domain"/>
    <property type="match status" value="1"/>
</dbReference>
<evidence type="ECO:0000256" key="7">
    <source>
        <dbReference type="ARBA" id="ARBA00023136"/>
    </source>
</evidence>
<keyword evidence="12" id="KW-1185">Reference proteome</keyword>
<dbReference type="RefSeq" id="WP_060776781.1">
    <property type="nucleotide sequence ID" value="NZ_CP014159.1"/>
</dbReference>
<evidence type="ECO:0000313" key="12">
    <source>
        <dbReference type="Proteomes" id="UP000234775"/>
    </source>
</evidence>
<keyword evidence="6" id="KW-0406">Ion transport</keyword>
<evidence type="ECO:0000256" key="6">
    <source>
        <dbReference type="ARBA" id="ARBA00023065"/>
    </source>
</evidence>
<dbReference type="InterPro" id="IPR027469">
    <property type="entry name" value="Cation_efflux_TMD_sf"/>
</dbReference>
<evidence type="ECO:0000259" key="9">
    <source>
        <dbReference type="Pfam" id="PF01545"/>
    </source>
</evidence>
<sequence>MDYRIIGLQNEQQYRWVKQQIERLNTTYHLAIKINEDVVSVEDEAREELLQRILSFEQLTMIPNKETKLKKVFSLRADTHQGTLKRMRLVLLVNAFFTVFEAIFGLALNSAAIFSDAIHDSGDVLSIGIAWFFEKLSTKKANDMYSYGYWRFSLLGGLVTAIVLLVGSLIIIVTSLPKVIHPEVVNVTGMFWVSIFAILVNGYCTYLLMRGESSNENLLNIHSWEDVLGWLAILIMSIVLKFSNWYFLDPLLSIGIAVWIIKHTLPEILKISKIFLQAVPDDIDIKELRYALLDLPEVDGISHLHIWSIDGQRHMASVMVATCRLSVEAQSQLKQEIRDIVVAYHIVHITIDVVVDPDHMIQV</sequence>
<organism evidence="11 12">
    <name type="scientific">Aerococcus christensenii</name>
    <dbReference type="NCBI Taxonomy" id="87541"/>
    <lineage>
        <taxon>Bacteria</taxon>
        <taxon>Bacillati</taxon>
        <taxon>Bacillota</taxon>
        <taxon>Bacilli</taxon>
        <taxon>Lactobacillales</taxon>
        <taxon>Aerococcaceae</taxon>
        <taxon>Aerococcus</taxon>
    </lineage>
</organism>
<dbReference type="Pfam" id="PF16916">
    <property type="entry name" value="ZT_dimer"/>
    <property type="match status" value="1"/>
</dbReference>
<feature type="transmembrane region" description="Helical" evidence="8">
    <location>
        <begin position="189"/>
        <end position="209"/>
    </location>
</feature>
<dbReference type="NCBIfam" id="TIGR01297">
    <property type="entry name" value="CDF"/>
    <property type="match status" value="1"/>
</dbReference>